<sequence>MTRKGLAVLIPSYDRPEVLNKTSGSWLKSNLVDKVLLVVEASSEEMLKKYQRALEKYSKGRIIYKSSLGRLRSVRARNALLEMAAKQAFK</sequence>
<reference evidence="1" key="1">
    <citation type="journal article" date="2020" name="mSystems">
        <title>Genome- and Community-Level Interaction Insights into Carbon Utilization and Element Cycling Functions of Hydrothermarchaeota in Hydrothermal Sediment.</title>
        <authorList>
            <person name="Zhou Z."/>
            <person name="Liu Y."/>
            <person name="Xu W."/>
            <person name="Pan J."/>
            <person name="Luo Z.H."/>
            <person name="Li M."/>
        </authorList>
    </citation>
    <scope>NUCLEOTIDE SEQUENCE [LARGE SCALE GENOMIC DNA]</scope>
    <source>
        <strain evidence="1">SpSt-637</strain>
    </source>
</reference>
<dbReference type="AlphaFoldDB" id="A0A7C4NLW8"/>
<proteinExistence type="predicted"/>
<dbReference type="SUPFAM" id="SSF53448">
    <property type="entry name" value="Nucleotide-diphospho-sugar transferases"/>
    <property type="match status" value="1"/>
</dbReference>
<protein>
    <submittedName>
        <fullName evidence="1">Uncharacterized protein</fullName>
    </submittedName>
</protein>
<comment type="caution">
    <text evidence="1">The sequence shown here is derived from an EMBL/GenBank/DDBJ whole genome shotgun (WGS) entry which is preliminary data.</text>
</comment>
<dbReference type="EMBL" id="DTBD01000081">
    <property type="protein sequence ID" value="HGQ65245.1"/>
    <property type="molecule type" value="Genomic_DNA"/>
</dbReference>
<gene>
    <name evidence="1" type="ORF">ENU08_08395</name>
</gene>
<evidence type="ECO:0000313" key="1">
    <source>
        <dbReference type="EMBL" id="HGQ65245.1"/>
    </source>
</evidence>
<dbReference type="InterPro" id="IPR029044">
    <property type="entry name" value="Nucleotide-diphossugar_trans"/>
</dbReference>
<name>A0A7C4NLW8_9CREN</name>
<accession>A0A7C4NLW8</accession>
<organism evidence="1">
    <name type="scientific">Ignisphaera aggregans</name>
    <dbReference type="NCBI Taxonomy" id="334771"/>
    <lineage>
        <taxon>Archaea</taxon>
        <taxon>Thermoproteota</taxon>
        <taxon>Thermoprotei</taxon>
        <taxon>Desulfurococcales</taxon>
        <taxon>Desulfurococcaceae</taxon>
        <taxon>Ignisphaera</taxon>
    </lineage>
</organism>